<dbReference type="InterPro" id="IPR034701">
    <property type="entry name" value="CdaA"/>
</dbReference>
<gene>
    <name evidence="10" type="primary">dacA</name>
    <name evidence="12" type="ORF">SAMN05444401_2532</name>
</gene>
<dbReference type="InterPro" id="IPR045585">
    <property type="entry name" value="CdaA_N"/>
</dbReference>
<dbReference type="PROSITE" id="PS51794">
    <property type="entry name" value="DAC"/>
    <property type="match status" value="1"/>
</dbReference>
<reference evidence="12 13" key="1">
    <citation type="submission" date="2016-11" db="EMBL/GenBank/DDBJ databases">
        <authorList>
            <person name="Jaros S."/>
            <person name="Januszkiewicz K."/>
            <person name="Wedrychowicz H."/>
        </authorList>
    </citation>
    <scope>NUCLEOTIDE SEQUENCE [LARGE SCALE GENOMIC DNA]</scope>
    <source>
        <strain evidence="12 13">DSM 21864</strain>
    </source>
</reference>
<evidence type="ECO:0000256" key="3">
    <source>
        <dbReference type="ARBA" id="ARBA00022679"/>
    </source>
</evidence>
<comment type="similarity">
    <text evidence="10">Belongs to the adenylate cyclase family. DacA/CdaA subfamily.</text>
</comment>
<protein>
    <recommendedName>
        <fullName evidence="10">Diadenylate cyclase</fullName>
        <shortName evidence="10">DAC</shortName>
        <ecNumber evidence="10">2.7.7.85</ecNumber>
    </recommendedName>
    <alternativeName>
        <fullName evidence="10">Cyclic-di-AMP synthase</fullName>
        <shortName evidence="10">c-di-AMP synthase</shortName>
    </alternativeName>
</protein>
<evidence type="ECO:0000256" key="7">
    <source>
        <dbReference type="ARBA" id="ARBA00022840"/>
    </source>
</evidence>
<keyword evidence="3 10" id="KW-0808">Transferase</keyword>
<dbReference type="GO" id="GO:0006171">
    <property type="term" value="P:cAMP biosynthetic process"/>
    <property type="evidence" value="ECO:0007669"/>
    <property type="project" value="InterPro"/>
</dbReference>
<dbReference type="InterPro" id="IPR036888">
    <property type="entry name" value="DNA_integrity_DisA_N_sf"/>
</dbReference>
<keyword evidence="5 10" id="KW-0548">Nucleotidyltransferase</keyword>
<dbReference type="InterPro" id="IPR050338">
    <property type="entry name" value="DisA"/>
</dbReference>
<feature type="domain" description="DAC" evidence="11">
    <location>
        <begin position="88"/>
        <end position="248"/>
    </location>
</feature>
<sequence>MFVEILNVMINTIKNISFSSILDIAVVSYIFFKGYMLIKETRAEQLLKGIFLIVILIPISSLLKLNTVYVILSKTITIGVLSIIIIFQPEIRRALEHLGRTAFNDIHPIEDDALMEKVVTEIVNSVENLSLSKTGALIAIEQSTGLGEVIMNGIQIDAVVSSALLENIFVVNTPLHDGATIIRNNRIIASGCVLPLTSSTDINKKLGTRHRAAIGLSETSDALVLIVSEETGTISLAVNGRLSRNYDRDRLKDVLLKIMKNRRNKRVKTMGERVKAWITQTKSKK</sequence>
<comment type="caution">
    <text evidence="10">Lacks conserved residue(s) required for the propagation of feature annotation.</text>
</comment>
<dbReference type="Pfam" id="PF19293">
    <property type="entry name" value="CdaA_N"/>
    <property type="match status" value="1"/>
</dbReference>
<evidence type="ECO:0000256" key="5">
    <source>
        <dbReference type="ARBA" id="ARBA00022695"/>
    </source>
</evidence>
<dbReference type="Proteomes" id="UP000184080">
    <property type="component" value="Unassembled WGS sequence"/>
</dbReference>
<dbReference type="NCBIfam" id="TIGR00159">
    <property type="entry name" value="diadenylate cyclase CdaA"/>
    <property type="match status" value="1"/>
</dbReference>
<evidence type="ECO:0000256" key="1">
    <source>
        <dbReference type="ARBA" id="ARBA00000877"/>
    </source>
</evidence>
<keyword evidence="2 10" id="KW-1003">Cell membrane</keyword>
<evidence type="ECO:0000256" key="10">
    <source>
        <dbReference type="HAMAP-Rule" id="MF_01499"/>
    </source>
</evidence>
<evidence type="ECO:0000259" key="11">
    <source>
        <dbReference type="PROSITE" id="PS51794"/>
    </source>
</evidence>
<feature type="transmembrane region" description="Helical" evidence="10">
    <location>
        <begin position="16"/>
        <end position="38"/>
    </location>
</feature>
<evidence type="ECO:0000313" key="13">
    <source>
        <dbReference type="Proteomes" id="UP000184080"/>
    </source>
</evidence>
<keyword evidence="9 10" id="KW-0472">Membrane</keyword>
<dbReference type="GO" id="GO:0005524">
    <property type="term" value="F:ATP binding"/>
    <property type="evidence" value="ECO:0007669"/>
    <property type="project" value="UniProtKB-UniRule"/>
</dbReference>
<dbReference type="EMBL" id="FQZO01000003">
    <property type="protein sequence ID" value="SHJ21969.1"/>
    <property type="molecule type" value="Genomic_DNA"/>
</dbReference>
<dbReference type="PANTHER" id="PTHR34185:SF1">
    <property type="entry name" value="DIADENYLATE CYCLASE"/>
    <property type="match status" value="1"/>
</dbReference>
<evidence type="ECO:0000256" key="6">
    <source>
        <dbReference type="ARBA" id="ARBA00022741"/>
    </source>
</evidence>
<proteinExistence type="inferred from homology"/>
<evidence type="ECO:0000256" key="4">
    <source>
        <dbReference type="ARBA" id="ARBA00022692"/>
    </source>
</evidence>
<comment type="catalytic activity">
    <reaction evidence="1 10">
        <text>2 ATP = 3',3'-c-di-AMP + 2 diphosphate</text>
        <dbReference type="Rhea" id="RHEA:35655"/>
        <dbReference type="ChEBI" id="CHEBI:30616"/>
        <dbReference type="ChEBI" id="CHEBI:33019"/>
        <dbReference type="ChEBI" id="CHEBI:71500"/>
        <dbReference type="EC" id="2.7.7.85"/>
    </reaction>
</comment>
<keyword evidence="6 10" id="KW-0547">Nucleotide-binding</keyword>
<feature type="transmembrane region" description="Helical" evidence="10">
    <location>
        <begin position="45"/>
        <end position="63"/>
    </location>
</feature>
<dbReference type="InterPro" id="IPR014046">
    <property type="entry name" value="C-di-AMP_synthase"/>
</dbReference>
<keyword evidence="13" id="KW-1185">Reference proteome</keyword>
<accession>A0A1M6HIK4</accession>
<dbReference type="STRING" id="1121298.SAMN05444401_2532"/>
<dbReference type="GO" id="GO:0106408">
    <property type="term" value="F:diadenylate cyclase activity"/>
    <property type="evidence" value="ECO:0007669"/>
    <property type="project" value="UniProtKB-EC"/>
</dbReference>
<comment type="function">
    <text evidence="10">Catalyzes the condensation of 2 ATP molecules into cyclic di-AMP (c-di-AMP), a second messenger used to regulate differing processes in different bacteria.</text>
</comment>
<dbReference type="Gene3D" id="3.40.1700.10">
    <property type="entry name" value="DNA integrity scanning protein, DisA, N-terminal domain"/>
    <property type="match status" value="1"/>
</dbReference>
<dbReference type="PANTHER" id="PTHR34185">
    <property type="entry name" value="DIADENYLATE CYCLASE"/>
    <property type="match status" value="1"/>
</dbReference>
<dbReference type="HAMAP" id="MF_01499">
    <property type="entry name" value="DacA"/>
    <property type="match status" value="1"/>
</dbReference>
<evidence type="ECO:0000313" key="12">
    <source>
        <dbReference type="EMBL" id="SHJ21969.1"/>
    </source>
</evidence>
<comment type="subunit">
    <text evidence="10">Probably a homodimer.</text>
</comment>
<dbReference type="FunFam" id="3.40.1700.10:FF:000002">
    <property type="entry name" value="Diadenylate cyclase"/>
    <property type="match status" value="1"/>
</dbReference>
<keyword evidence="8 10" id="KW-1133">Transmembrane helix</keyword>
<evidence type="ECO:0000256" key="2">
    <source>
        <dbReference type="ARBA" id="ARBA00022475"/>
    </source>
</evidence>
<name>A0A1M6HIK4_9CLOT</name>
<dbReference type="EC" id="2.7.7.85" evidence="10"/>
<dbReference type="SUPFAM" id="SSF143597">
    <property type="entry name" value="YojJ-like"/>
    <property type="match status" value="1"/>
</dbReference>
<evidence type="ECO:0000256" key="8">
    <source>
        <dbReference type="ARBA" id="ARBA00022989"/>
    </source>
</evidence>
<keyword evidence="4 10" id="KW-0812">Transmembrane</keyword>
<organism evidence="12 13">
    <name type="scientific">Clostridium amylolyticum</name>
    <dbReference type="NCBI Taxonomy" id="1121298"/>
    <lineage>
        <taxon>Bacteria</taxon>
        <taxon>Bacillati</taxon>
        <taxon>Bacillota</taxon>
        <taxon>Clostridia</taxon>
        <taxon>Eubacteriales</taxon>
        <taxon>Clostridiaceae</taxon>
        <taxon>Clostridium</taxon>
    </lineage>
</organism>
<dbReference type="AlphaFoldDB" id="A0A1M6HIK4"/>
<dbReference type="Pfam" id="PF02457">
    <property type="entry name" value="DAC"/>
    <property type="match status" value="1"/>
</dbReference>
<keyword evidence="7 10" id="KW-0067">ATP-binding</keyword>
<dbReference type="GO" id="GO:0004016">
    <property type="term" value="F:adenylate cyclase activity"/>
    <property type="evidence" value="ECO:0007669"/>
    <property type="project" value="UniProtKB-UniRule"/>
</dbReference>
<dbReference type="InterPro" id="IPR003390">
    <property type="entry name" value="DNA_integrity_scan_DisA_N"/>
</dbReference>
<dbReference type="PIRSF" id="PIRSF004793">
    <property type="entry name" value="UCP004793"/>
    <property type="match status" value="1"/>
</dbReference>
<evidence type="ECO:0000256" key="9">
    <source>
        <dbReference type="ARBA" id="ARBA00023136"/>
    </source>
</evidence>